<dbReference type="EnsemblPlants" id="ONIVA01G16960.1">
    <property type="protein sequence ID" value="ONIVA01G16960.1"/>
    <property type="gene ID" value="ONIVA01G16960"/>
</dbReference>
<evidence type="ECO:0000313" key="3">
    <source>
        <dbReference type="Proteomes" id="UP000006591"/>
    </source>
</evidence>
<name>A0A0E0FLA1_ORYNI</name>
<evidence type="ECO:0000256" key="1">
    <source>
        <dbReference type="SAM" id="MobiDB-lite"/>
    </source>
</evidence>
<reference evidence="2" key="1">
    <citation type="submission" date="2015-04" db="UniProtKB">
        <authorList>
            <consortium name="EnsemblPlants"/>
        </authorList>
    </citation>
    <scope>IDENTIFICATION</scope>
    <source>
        <strain evidence="2">SL10</strain>
    </source>
</reference>
<dbReference type="HOGENOM" id="CLU_2780180_0_0_1"/>
<organism evidence="2">
    <name type="scientific">Oryza nivara</name>
    <name type="common">Indian wild rice</name>
    <name type="synonym">Oryza sativa f. spontanea</name>
    <dbReference type="NCBI Taxonomy" id="4536"/>
    <lineage>
        <taxon>Eukaryota</taxon>
        <taxon>Viridiplantae</taxon>
        <taxon>Streptophyta</taxon>
        <taxon>Embryophyta</taxon>
        <taxon>Tracheophyta</taxon>
        <taxon>Spermatophyta</taxon>
        <taxon>Magnoliopsida</taxon>
        <taxon>Liliopsida</taxon>
        <taxon>Poales</taxon>
        <taxon>Poaceae</taxon>
        <taxon>BOP clade</taxon>
        <taxon>Oryzoideae</taxon>
        <taxon>Oryzeae</taxon>
        <taxon>Oryzinae</taxon>
        <taxon>Oryza</taxon>
    </lineage>
</organism>
<keyword evidence="3" id="KW-1185">Reference proteome</keyword>
<accession>A0A0E0FLA1</accession>
<dbReference type="Gramene" id="ONIVA01G16960.1">
    <property type="protein sequence ID" value="ONIVA01G16960.1"/>
    <property type="gene ID" value="ONIVA01G16960"/>
</dbReference>
<reference evidence="2" key="2">
    <citation type="submission" date="2018-04" db="EMBL/GenBank/DDBJ databases">
        <title>OnivRS2 (Oryza nivara Reference Sequence Version 2).</title>
        <authorList>
            <person name="Zhang J."/>
            <person name="Kudrna D."/>
            <person name="Lee S."/>
            <person name="Talag J."/>
            <person name="Rajasekar S."/>
            <person name="Welchert J."/>
            <person name="Hsing Y.-I."/>
            <person name="Wing R.A."/>
        </authorList>
    </citation>
    <scope>NUCLEOTIDE SEQUENCE [LARGE SCALE GENOMIC DNA]</scope>
</reference>
<sequence length="69" mass="7748">MVPGLVPPPQMYRAKPMQTAAEPTRVVLHVLPVDDAEFIPISICETSTTASNQRDRKEGHRHTNTREPK</sequence>
<protein>
    <submittedName>
        <fullName evidence="2">Uncharacterized protein</fullName>
    </submittedName>
</protein>
<dbReference type="AlphaFoldDB" id="A0A0E0FLA1"/>
<proteinExistence type="predicted"/>
<evidence type="ECO:0000313" key="2">
    <source>
        <dbReference type="EnsemblPlants" id="ONIVA01G16960.1"/>
    </source>
</evidence>
<feature type="region of interest" description="Disordered" evidence="1">
    <location>
        <begin position="45"/>
        <end position="69"/>
    </location>
</feature>
<dbReference type="Proteomes" id="UP000006591">
    <property type="component" value="Chromosome 1"/>
</dbReference>